<evidence type="ECO:0000313" key="3">
    <source>
        <dbReference type="Proteomes" id="UP000185490"/>
    </source>
</evidence>
<dbReference type="Proteomes" id="UP000185490">
    <property type="component" value="Chromosome"/>
</dbReference>
<feature type="domain" description="RNA polymerase sigma-70 region 2" evidence="1">
    <location>
        <begin position="6"/>
        <end position="73"/>
    </location>
</feature>
<dbReference type="Pfam" id="PF04542">
    <property type="entry name" value="Sigma70_r2"/>
    <property type="match status" value="1"/>
</dbReference>
<evidence type="ECO:0000313" key="2">
    <source>
        <dbReference type="EMBL" id="APT74053.1"/>
    </source>
</evidence>
<dbReference type="EMBL" id="CP007389">
    <property type="protein sequence ID" value="APT74053.1"/>
    <property type="molecule type" value="Genomic_DNA"/>
</dbReference>
<reference evidence="2 3" key="1">
    <citation type="submission" date="2014-02" db="EMBL/GenBank/DDBJ databases">
        <title>Diversity of Thermotogales isolates from hydrothermal vents.</title>
        <authorList>
            <person name="Haverkamp T.H.A."/>
            <person name="Lossouarn J."/>
            <person name="Geslin C."/>
            <person name="Nesbo C.L."/>
        </authorList>
    </citation>
    <scope>NUCLEOTIDE SEQUENCE [LARGE SCALE GENOMIC DNA]</scope>
    <source>
        <strain evidence="2 3">431</strain>
    </source>
</reference>
<dbReference type="SUPFAM" id="SSF88946">
    <property type="entry name" value="Sigma2 domain of RNA polymerase sigma factors"/>
    <property type="match status" value="1"/>
</dbReference>
<proteinExistence type="predicted"/>
<dbReference type="InterPro" id="IPR013325">
    <property type="entry name" value="RNA_pol_sigma_r2"/>
</dbReference>
<dbReference type="RefSeq" id="WP_012057300.1">
    <property type="nucleotide sequence ID" value="NZ_CP007389.1"/>
</dbReference>
<dbReference type="InterPro" id="IPR007627">
    <property type="entry name" value="RNA_pol_sigma70_r2"/>
</dbReference>
<evidence type="ECO:0000259" key="1">
    <source>
        <dbReference type="Pfam" id="PF04542"/>
    </source>
</evidence>
<accession>A0ABM6GEU7</accession>
<name>A0ABM6GEU7_9BACT</name>
<gene>
    <name evidence="2" type="ORF">BW47_05775</name>
</gene>
<organism evidence="2 3">
    <name type="scientific">Thermosipho melanesiensis</name>
    <dbReference type="NCBI Taxonomy" id="46541"/>
    <lineage>
        <taxon>Bacteria</taxon>
        <taxon>Thermotogati</taxon>
        <taxon>Thermotogota</taxon>
        <taxon>Thermotogae</taxon>
        <taxon>Thermotogales</taxon>
        <taxon>Fervidobacteriaceae</taxon>
        <taxon>Thermosipho</taxon>
    </lineage>
</organism>
<protein>
    <submittedName>
        <fullName evidence="2">RNA polymerase subunit sigma-24</fullName>
    </submittedName>
</protein>
<keyword evidence="3" id="KW-1185">Reference proteome</keyword>
<sequence>MSVYDDYKKDVEMITGRYYKRYGYKCESYEDLKQTIWYILLHAVEKFDGRGEEKKFVLSFVKNKLISVVRYNRKPPYCRDRPFTPLRMEYVSGDDEKCEAFREIQGEYVI</sequence>